<evidence type="ECO:0000256" key="7">
    <source>
        <dbReference type="ARBA" id="ARBA00023136"/>
    </source>
</evidence>
<organism evidence="11">
    <name type="scientific">Streptomyces sp. R08</name>
    <dbReference type="NCBI Taxonomy" id="3238624"/>
    <lineage>
        <taxon>Bacteria</taxon>
        <taxon>Bacillati</taxon>
        <taxon>Actinomycetota</taxon>
        <taxon>Actinomycetes</taxon>
        <taxon>Kitasatosporales</taxon>
        <taxon>Streptomycetaceae</taxon>
        <taxon>Streptomyces</taxon>
    </lineage>
</organism>
<feature type="transmembrane region" description="Helical" evidence="9">
    <location>
        <begin position="32"/>
        <end position="49"/>
    </location>
</feature>
<feature type="transmembrane region" description="Helical" evidence="9">
    <location>
        <begin position="247"/>
        <end position="265"/>
    </location>
</feature>
<evidence type="ECO:0000256" key="2">
    <source>
        <dbReference type="ARBA" id="ARBA00022475"/>
    </source>
</evidence>
<evidence type="ECO:0000256" key="3">
    <source>
        <dbReference type="ARBA" id="ARBA00022676"/>
    </source>
</evidence>
<keyword evidence="7 9" id="KW-0472">Membrane</keyword>
<dbReference type="PANTHER" id="PTHR33908:SF3">
    <property type="entry name" value="UNDECAPRENYL PHOSPHATE-ALPHA-4-AMINO-4-DEOXY-L-ARABINOSE ARABINOSYL TRANSFERASE"/>
    <property type="match status" value="1"/>
</dbReference>
<feature type="transmembrane region" description="Helical" evidence="9">
    <location>
        <begin position="114"/>
        <end position="132"/>
    </location>
</feature>
<feature type="compositionally biased region" description="Low complexity" evidence="8">
    <location>
        <begin position="368"/>
        <end position="386"/>
    </location>
</feature>
<keyword evidence="6 9" id="KW-1133">Transmembrane helix</keyword>
<feature type="region of interest" description="Disordered" evidence="8">
    <location>
        <begin position="589"/>
        <end position="620"/>
    </location>
</feature>
<dbReference type="EMBL" id="CP163431">
    <property type="protein sequence ID" value="XDQ07713.1"/>
    <property type="molecule type" value="Genomic_DNA"/>
</dbReference>
<protein>
    <submittedName>
        <fullName evidence="11">Glycosyltransferase family 39 protein</fullName>
        <ecNumber evidence="11">2.4.-.-</ecNumber>
    </submittedName>
</protein>
<feature type="transmembrane region" description="Helical" evidence="9">
    <location>
        <begin position="144"/>
        <end position="166"/>
    </location>
</feature>
<gene>
    <name evidence="11" type="ORF">AB5J58_02810</name>
</gene>
<keyword evidence="3 11" id="KW-0328">Glycosyltransferase</keyword>
<name>A0AB39MRS0_9ACTN</name>
<evidence type="ECO:0000256" key="1">
    <source>
        <dbReference type="ARBA" id="ARBA00004651"/>
    </source>
</evidence>
<accession>A0AB39MRS0</accession>
<dbReference type="PANTHER" id="PTHR33908">
    <property type="entry name" value="MANNOSYLTRANSFERASE YKCB-RELATED"/>
    <property type="match status" value="1"/>
</dbReference>
<dbReference type="InterPro" id="IPR050297">
    <property type="entry name" value="LipidA_mod_glycosyltrf_83"/>
</dbReference>
<keyword evidence="4 11" id="KW-0808">Transferase</keyword>
<feature type="compositionally biased region" description="Pro residues" evidence="8">
    <location>
        <begin position="603"/>
        <end position="620"/>
    </location>
</feature>
<evidence type="ECO:0000256" key="5">
    <source>
        <dbReference type="ARBA" id="ARBA00022692"/>
    </source>
</evidence>
<feature type="transmembrane region" description="Helical" evidence="9">
    <location>
        <begin position="178"/>
        <end position="196"/>
    </location>
</feature>
<evidence type="ECO:0000256" key="4">
    <source>
        <dbReference type="ARBA" id="ARBA00022679"/>
    </source>
</evidence>
<keyword evidence="2" id="KW-1003">Cell membrane</keyword>
<evidence type="ECO:0000259" key="10">
    <source>
        <dbReference type="Pfam" id="PF13231"/>
    </source>
</evidence>
<feature type="transmembrane region" description="Helical" evidence="9">
    <location>
        <begin position="90"/>
        <end position="108"/>
    </location>
</feature>
<dbReference type="Pfam" id="PF13231">
    <property type="entry name" value="PMT_2"/>
    <property type="match status" value="1"/>
</dbReference>
<keyword evidence="5 9" id="KW-0812">Transmembrane</keyword>
<dbReference type="GO" id="GO:0016763">
    <property type="term" value="F:pentosyltransferase activity"/>
    <property type="evidence" value="ECO:0007669"/>
    <property type="project" value="TreeGrafter"/>
</dbReference>
<feature type="transmembrane region" description="Helical" evidence="9">
    <location>
        <begin position="217"/>
        <end position="241"/>
    </location>
</feature>
<comment type="subcellular location">
    <subcellularLocation>
        <location evidence="1">Cell membrane</location>
        <topology evidence="1">Multi-pass membrane protein</topology>
    </subcellularLocation>
</comment>
<dbReference type="GO" id="GO:0005886">
    <property type="term" value="C:plasma membrane"/>
    <property type="evidence" value="ECO:0007669"/>
    <property type="project" value="UniProtKB-SubCell"/>
</dbReference>
<feature type="transmembrane region" description="Helical" evidence="9">
    <location>
        <begin position="61"/>
        <end position="83"/>
    </location>
</feature>
<dbReference type="GO" id="GO:0009103">
    <property type="term" value="P:lipopolysaccharide biosynthetic process"/>
    <property type="evidence" value="ECO:0007669"/>
    <property type="project" value="UniProtKB-ARBA"/>
</dbReference>
<feature type="compositionally biased region" description="Low complexity" evidence="8">
    <location>
        <begin position="590"/>
        <end position="602"/>
    </location>
</feature>
<evidence type="ECO:0000256" key="8">
    <source>
        <dbReference type="SAM" id="MobiDB-lite"/>
    </source>
</evidence>
<evidence type="ECO:0000256" key="9">
    <source>
        <dbReference type="SAM" id="Phobius"/>
    </source>
</evidence>
<evidence type="ECO:0000313" key="11">
    <source>
        <dbReference type="EMBL" id="XDQ07713.1"/>
    </source>
</evidence>
<dbReference type="EC" id="2.4.-.-" evidence="11"/>
<dbReference type="RefSeq" id="WP_369192468.1">
    <property type="nucleotide sequence ID" value="NZ_CP163431.1"/>
</dbReference>
<evidence type="ECO:0000256" key="6">
    <source>
        <dbReference type="ARBA" id="ARBA00022989"/>
    </source>
</evidence>
<proteinExistence type="predicted"/>
<feature type="compositionally biased region" description="Gly residues" evidence="8">
    <location>
        <begin position="335"/>
        <end position="358"/>
    </location>
</feature>
<dbReference type="GO" id="GO:0010041">
    <property type="term" value="P:response to iron(III) ion"/>
    <property type="evidence" value="ECO:0007669"/>
    <property type="project" value="TreeGrafter"/>
</dbReference>
<sequence>MLALGLWGLDRGGMWGDEGVTFMVGRRTVPQIWHLLHGVDAVHGLYYLLMHAVLTVHPGEVVLRLPSLCGAAATAGLVAALGTRLARPRVGLWAGLLYAITPLTGHYAQEGRSYALVAAGVAAATLLLVRALEGRSWWPYGAVLAVTFLLHEFAVLVLCAHAVTLAAERVRGAVWRGWIRAVGVAGGVLIPLVWVSERQSAQVAWLRVPDWDTTERLARDFLAVTPTGIVFWTSIALILIGLGAGRLTSVALPLLLLPPVILLSVSQFRPLFHERYVLYALAGAPLLVAAGADRVAGALRWLWLEGRGVSGGRGAEVERAVAEVGRRRELVGAVSGSGAGAGRGAGGDRTSGGGGGTGLDRTTEAGLGADRMAAPGAGARAGNRPPLDIDHAVPEPPTTHPNGPVHRSPRRPHRALRLHRLRSLRPHLLTLAGVLAVAIPFLHSLPAYRNDRSADRRPENLAAVAALVGREVRPGDPVLFLPSFWRVTASAYPGPFVGARDLALGESGARSGTLSGREVGPGELRARLAGVDRVWIVAQSNLLPSRWVPGDPTDRVKLDVVDAEFARRQEYVHGRVKLALYIRRMPPQDTPALTWPPASAATPAPPPPTPAPPPPRPTPR</sequence>
<reference evidence="11" key="1">
    <citation type="submission" date="2024-07" db="EMBL/GenBank/DDBJ databases">
        <authorList>
            <person name="Yu S.T."/>
        </authorList>
    </citation>
    <scope>NUCLEOTIDE SEQUENCE</scope>
    <source>
        <strain evidence="11">R08</strain>
    </source>
</reference>
<dbReference type="AlphaFoldDB" id="A0AB39MRS0"/>
<dbReference type="InterPro" id="IPR038731">
    <property type="entry name" value="RgtA/B/C-like"/>
</dbReference>
<feature type="domain" description="Glycosyltransferase RgtA/B/C/D-like" evidence="10">
    <location>
        <begin position="57"/>
        <end position="181"/>
    </location>
</feature>
<feature type="region of interest" description="Disordered" evidence="8">
    <location>
        <begin position="335"/>
        <end position="411"/>
    </location>
</feature>